<evidence type="ECO:0000313" key="4">
    <source>
        <dbReference type="EMBL" id="NIY56613.1"/>
    </source>
</evidence>
<evidence type="ECO:0000259" key="2">
    <source>
        <dbReference type="Pfam" id="PF17836"/>
    </source>
</evidence>
<dbReference type="AlphaFoldDB" id="A0AAW9YPP6"/>
<dbReference type="Gene3D" id="3.40.50.20">
    <property type="match status" value="1"/>
</dbReference>
<dbReference type="PANTHER" id="PTHR43300">
    <property type="entry name" value="ACETYLTRANSFERASE"/>
    <property type="match status" value="1"/>
</dbReference>
<dbReference type="Proteomes" id="UP000774689">
    <property type="component" value="Unassembled WGS sequence"/>
</dbReference>
<accession>A0AAW9YPP6</accession>
<name>A0AAW9YPP6_9GAMM</name>
<keyword evidence="5" id="KW-1185">Reference proteome</keyword>
<evidence type="ECO:0000313" key="6">
    <source>
        <dbReference type="Proteomes" id="UP000774689"/>
    </source>
</evidence>
<dbReference type="GeneID" id="45433584"/>
<feature type="domain" description="PglD N-terminal" evidence="2">
    <location>
        <begin position="3"/>
        <end position="82"/>
    </location>
</feature>
<dbReference type="EMBL" id="QPQM01000011">
    <property type="protein sequence ID" value="NIY56613.1"/>
    <property type="molecule type" value="Genomic_DNA"/>
</dbReference>
<dbReference type="RefSeq" id="WP_030005725.1">
    <property type="nucleotide sequence ID" value="NZ_CP012153.2"/>
</dbReference>
<dbReference type="EMBL" id="CP011923">
    <property type="protein sequence ID" value="AKN89114.1"/>
    <property type="molecule type" value="Genomic_DNA"/>
</dbReference>
<dbReference type="SUPFAM" id="SSF51161">
    <property type="entry name" value="Trimeric LpxA-like enzymes"/>
    <property type="match status" value="1"/>
</dbReference>
<dbReference type="Pfam" id="PF00132">
    <property type="entry name" value="Hexapep"/>
    <property type="match status" value="1"/>
</dbReference>
<dbReference type="InterPro" id="IPR050179">
    <property type="entry name" value="Trans_hexapeptide_repeat"/>
</dbReference>
<dbReference type="Pfam" id="PF17836">
    <property type="entry name" value="PglD_N"/>
    <property type="match status" value="1"/>
</dbReference>
<dbReference type="Proteomes" id="UP000035930">
    <property type="component" value="Chromosome"/>
</dbReference>
<dbReference type="InterPro" id="IPR001451">
    <property type="entry name" value="Hexapep"/>
</dbReference>
<reference evidence="5" key="1">
    <citation type="submission" date="2015-02" db="EMBL/GenBank/DDBJ databases">
        <title>Complete genome sequence of Francisella noatunensis subsp. orientalis FNO190 isolated from farm-raised Nile tilapia in Brazil.</title>
        <authorList>
            <person name="Figueiredo H.C.P."/>
            <person name="Leal C.A.G."/>
            <person name="Pereira F.L."/>
            <person name="Soares S.C."/>
            <person name="Goncalves L.A."/>
            <person name="Dorella F.A."/>
            <person name="Carvalho A.F."/>
            <person name="Azevedo V.A.C."/>
        </authorList>
    </citation>
    <scope>NUCLEOTIDE SEQUENCE [LARGE SCALE GENOMIC DNA]</scope>
    <source>
        <strain evidence="5">FNO190</strain>
    </source>
</reference>
<comment type="similarity">
    <text evidence="1">Belongs to the transferase hexapeptide repeat family.</text>
</comment>
<dbReference type="PANTHER" id="PTHR43300:SF4">
    <property type="entry name" value="ACYL-[ACYL-CARRIER-PROTEIN]--UDP-N-ACETYLGLUCOSAMINE O-ACYLTRANSFERASE"/>
    <property type="match status" value="1"/>
</dbReference>
<sequence>MMKIVIYGNGKIAKVVYQFVKKKFEVVAFTVERKYKNTDFIEGVPLIEFEDIQNQCGPNEHKMLIAIGYIQMNDIREKKYQEAKKRGYGFINYIHPSVEMHDNIEIGENNIILDHVTIQPYVKIGSSNFVWSSAVIAHGSAIEDTNWITSGVVVSGDVVIKSKCFLGVNATIGHNTVIESESFIGANTLVTKNTTYRDVFISREGEKFRLDSKRFLQFTGV</sequence>
<dbReference type="Gene3D" id="2.160.10.10">
    <property type="entry name" value="Hexapeptide repeat proteins"/>
    <property type="match status" value="1"/>
</dbReference>
<reference evidence="4" key="3">
    <citation type="journal article" date="2020" name="Int. J. Syst. Evol. Microbiol.">
        <title>Reclassification of Francisella noatunensis subsp. orientalis Ottem et al. 2009 as Francisella orientalis sp. nov., Francisella noatunensis subsp. chilensis subsp. nov. and emended description of Francisella noatunensis.</title>
        <authorList>
            <person name="Ramirez-Paredes J.G."/>
            <person name="Larsson P."/>
            <person name="Thompson K.D."/>
            <person name="Penman D.J."/>
            <person name="Busse H.J."/>
            <person name="Ohrman C."/>
            <person name="Sjodin A."/>
            <person name="Soto E."/>
            <person name="Richards R.H."/>
            <person name="Adams A."/>
            <person name="Colquhoun D.J."/>
        </authorList>
    </citation>
    <scope>NUCLEOTIDE SEQUENCE</scope>
    <source>
        <strain evidence="4">LADL-07285A</strain>
    </source>
</reference>
<protein>
    <recommendedName>
        <fullName evidence="2">PglD N-terminal domain-containing protein</fullName>
    </recommendedName>
</protein>
<evidence type="ECO:0000313" key="5">
    <source>
        <dbReference type="Proteomes" id="UP000035930"/>
    </source>
</evidence>
<proteinExistence type="inferred from homology"/>
<dbReference type="InterPro" id="IPR041561">
    <property type="entry name" value="PglD_N"/>
</dbReference>
<reference evidence="3" key="2">
    <citation type="submission" date="2017-08" db="EMBL/GenBank/DDBJ databases">
        <title>Complete Genome Sequence of Francisella noatunensis subsp. orientalis strain FNO190.</title>
        <authorList>
            <person name="Pereira F.L."/>
            <person name="Goncalves L.A."/>
            <person name="Guilherme T.C."/>
            <person name="Soares S.C."/>
            <person name="Dorella F.A."/>
            <person name="Carvalho A.F."/>
            <person name="Leibowitz M.P."/>
            <person name="Leal C.A.G."/>
            <person name="Azevedo V.A.C."/>
            <person name="Figueiredo H.C.P."/>
        </authorList>
    </citation>
    <scope>NUCLEOTIDE SEQUENCE</scope>
    <source>
        <strain evidence="3">FNO190</strain>
    </source>
</reference>
<dbReference type="InterPro" id="IPR011004">
    <property type="entry name" value="Trimer_LpxA-like_sf"/>
</dbReference>
<organism evidence="4 6">
    <name type="scientific">Francisella orientalis</name>
    <dbReference type="NCBI Taxonomy" id="299583"/>
    <lineage>
        <taxon>Bacteria</taxon>
        <taxon>Pseudomonadati</taxon>
        <taxon>Pseudomonadota</taxon>
        <taxon>Gammaproteobacteria</taxon>
        <taxon>Thiotrichales</taxon>
        <taxon>Francisellaceae</taxon>
        <taxon>Francisella</taxon>
    </lineage>
</organism>
<gene>
    <name evidence="4" type="ORF">CHQ83_04615</name>
    <name evidence="3" type="ORF">FNO190_1485</name>
</gene>
<evidence type="ECO:0000256" key="1">
    <source>
        <dbReference type="ARBA" id="ARBA00007274"/>
    </source>
</evidence>
<evidence type="ECO:0000313" key="3">
    <source>
        <dbReference type="EMBL" id="AKN89114.1"/>
    </source>
</evidence>